<dbReference type="EMBL" id="JAAXPC010000004">
    <property type="protein sequence ID" value="NKY01851.1"/>
    <property type="molecule type" value="Genomic_DNA"/>
</dbReference>
<protein>
    <recommendedName>
        <fullName evidence="4">AAA family ATPase</fullName>
    </recommendedName>
</protein>
<organism evidence="2 3">
    <name type="scientific">Gordonia polyisoprenivorans</name>
    <dbReference type="NCBI Taxonomy" id="84595"/>
    <lineage>
        <taxon>Bacteria</taxon>
        <taxon>Bacillati</taxon>
        <taxon>Actinomycetota</taxon>
        <taxon>Actinomycetes</taxon>
        <taxon>Mycobacteriales</taxon>
        <taxon>Gordoniaceae</taxon>
        <taxon>Gordonia</taxon>
    </lineage>
</organism>
<dbReference type="Proteomes" id="UP000563898">
    <property type="component" value="Unassembled WGS sequence"/>
</dbReference>
<reference evidence="2 3" key="1">
    <citation type="submission" date="2020-04" db="EMBL/GenBank/DDBJ databases">
        <title>MicrobeNet Type strains.</title>
        <authorList>
            <person name="Nicholson A.C."/>
        </authorList>
    </citation>
    <scope>NUCLEOTIDE SEQUENCE [LARGE SCALE GENOMIC DNA]</scope>
    <source>
        <strain evidence="2 3">ATCC BAA-14</strain>
    </source>
</reference>
<accession>A0A846WNN0</accession>
<evidence type="ECO:0008006" key="4">
    <source>
        <dbReference type="Google" id="ProtNLM"/>
    </source>
</evidence>
<dbReference type="Pfam" id="PF05621">
    <property type="entry name" value="TniB"/>
    <property type="match status" value="1"/>
</dbReference>
<evidence type="ECO:0000313" key="3">
    <source>
        <dbReference type="Proteomes" id="UP000563898"/>
    </source>
</evidence>
<evidence type="ECO:0000256" key="1">
    <source>
        <dbReference type="SAM" id="MobiDB-lite"/>
    </source>
</evidence>
<feature type="region of interest" description="Disordered" evidence="1">
    <location>
        <begin position="216"/>
        <end position="239"/>
    </location>
</feature>
<sequence>MTRPLSPYNRADLAHFPRHLDDMANPPSTRTDTPSAIARWIRGIGPIETSDIDKIHRAMIRLLAQNSESPAGSRQWLAIDGPPLMGKSSSVIVGALRVHDWLRDHQSGDVRDPFTHIPVIIVSGNLGHTPLARTLLDNIARFIGVTLPANLRAAITALDYHLRNVGALLVVVDDAHFIKLRGGSRNLTDDLKDILTSLTVSFVFVGAGLRSSALLHTPGADPPARTGRPSTGTEATAEERRFRRDQYSAVEQLQWRMTYLALIEQTPSVDGAPDDVFINRMSEMVKQLERIDGFDPKYLRTKTGLKLVFRRAKGRTGIGFKIISLAAAVAAELETTPTDQHVRAVMRLSDADIIDA</sequence>
<proteinExistence type="predicted"/>
<dbReference type="AlphaFoldDB" id="A0A846WNN0"/>
<dbReference type="InterPro" id="IPR008868">
    <property type="entry name" value="TniB"/>
</dbReference>
<gene>
    <name evidence="2" type="ORF">HGA05_09730</name>
</gene>
<evidence type="ECO:0000313" key="2">
    <source>
        <dbReference type="EMBL" id="NKY01851.1"/>
    </source>
</evidence>
<name>A0A846WNN0_9ACTN</name>
<comment type="caution">
    <text evidence="2">The sequence shown here is derived from an EMBL/GenBank/DDBJ whole genome shotgun (WGS) entry which is preliminary data.</text>
</comment>